<evidence type="ECO:0000313" key="2">
    <source>
        <dbReference type="Proteomes" id="UP000006054"/>
    </source>
</evidence>
<keyword evidence="2" id="KW-1185">Reference proteome</keyword>
<sequence>MKKMKIIVRSESANLWWGIYGFCEKTGWEDLNLFDENKKRIGGLCLNGKGYLRAGLDDLKNDPEETEFVEAIEKYLTDNKCHYWYYYDNKDDEDFYEVPYLAPKNHNGVKPRFMDIWHPDEGIGISTINSAIKVWAKEHLRIEDCDIEIQNEESFEDSLKSFKENEELFGGDSKVEVKFADELIEELSQHWKKPKDEVLKKLENSIK</sequence>
<dbReference type="EMBL" id="CP003345">
    <property type="protein sequence ID" value="AFM04726.1"/>
    <property type="molecule type" value="Genomic_DNA"/>
</dbReference>
<gene>
    <name evidence="1" type="ordered locus">Fleli_2354</name>
</gene>
<dbReference type="STRING" id="880071.Fleli_2354"/>
<proteinExistence type="predicted"/>
<dbReference type="Proteomes" id="UP000006054">
    <property type="component" value="Chromosome"/>
</dbReference>
<name>I4AL91_BERLS</name>
<dbReference type="KEGG" id="fli:Fleli_2354"/>
<dbReference type="PATRIC" id="fig|880071.3.peg.2339"/>
<organism evidence="1 2">
    <name type="scientific">Bernardetia litoralis (strain ATCC 23117 / DSM 6794 / NBRC 15988 / NCIMB 1366 / Fx l1 / Sio-4)</name>
    <name type="common">Flexibacter litoralis</name>
    <dbReference type="NCBI Taxonomy" id="880071"/>
    <lineage>
        <taxon>Bacteria</taxon>
        <taxon>Pseudomonadati</taxon>
        <taxon>Bacteroidota</taxon>
        <taxon>Cytophagia</taxon>
        <taxon>Cytophagales</taxon>
        <taxon>Bernardetiaceae</taxon>
        <taxon>Bernardetia</taxon>
    </lineage>
</organism>
<protein>
    <submittedName>
        <fullName evidence="1">Uncharacterized protein</fullName>
    </submittedName>
</protein>
<evidence type="ECO:0000313" key="1">
    <source>
        <dbReference type="EMBL" id="AFM04726.1"/>
    </source>
</evidence>
<dbReference type="HOGENOM" id="CLU_1324769_0_0_10"/>
<accession>I4AL91</accession>
<reference evidence="2" key="1">
    <citation type="submission" date="2012-06" db="EMBL/GenBank/DDBJ databases">
        <title>The complete genome of Flexibacter litoralis DSM 6794.</title>
        <authorList>
            <person name="Lucas S."/>
            <person name="Copeland A."/>
            <person name="Lapidus A."/>
            <person name="Glavina del Rio T."/>
            <person name="Dalin E."/>
            <person name="Tice H."/>
            <person name="Bruce D."/>
            <person name="Goodwin L."/>
            <person name="Pitluck S."/>
            <person name="Peters L."/>
            <person name="Ovchinnikova G."/>
            <person name="Lu M."/>
            <person name="Kyrpides N."/>
            <person name="Mavromatis K."/>
            <person name="Ivanova N."/>
            <person name="Brettin T."/>
            <person name="Detter J.C."/>
            <person name="Han C."/>
            <person name="Larimer F."/>
            <person name="Land M."/>
            <person name="Hauser L."/>
            <person name="Markowitz V."/>
            <person name="Cheng J.-F."/>
            <person name="Hugenholtz P."/>
            <person name="Woyke T."/>
            <person name="Wu D."/>
            <person name="Spring S."/>
            <person name="Lang E."/>
            <person name="Kopitz M."/>
            <person name="Brambilla E."/>
            <person name="Klenk H.-P."/>
            <person name="Eisen J.A."/>
        </authorList>
    </citation>
    <scope>NUCLEOTIDE SEQUENCE [LARGE SCALE GENOMIC DNA]</scope>
    <source>
        <strain evidence="2">ATCC 23117 / DSM 6794 / NBRC 15988 / NCIMB 1366 / Sio-4</strain>
    </source>
</reference>
<dbReference type="AlphaFoldDB" id="I4AL91"/>